<comment type="caution">
    <text evidence="2">The sequence shown here is derived from an EMBL/GenBank/DDBJ whole genome shotgun (WGS) entry which is preliminary data.</text>
</comment>
<feature type="compositionally biased region" description="Polar residues" evidence="1">
    <location>
        <begin position="187"/>
        <end position="196"/>
    </location>
</feature>
<dbReference type="EMBL" id="ML996134">
    <property type="protein sequence ID" value="KAF2735562.1"/>
    <property type="molecule type" value="Genomic_DNA"/>
</dbReference>
<evidence type="ECO:0000256" key="1">
    <source>
        <dbReference type="SAM" id="MobiDB-lite"/>
    </source>
</evidence>
<dbReference type="Proteomes" id="UP000799444">
    <property type="component" value="Unassembled WGS sequence"/>
</dbReference>
<dbReference type="AlphaFoldDB" id="A0A9P4R2E8"/>
<accession>A0A9P4R2E8</accession>
<feature type="compositionally biased region" description="Polar residues" evidence="1">
    <location>
        <begin position="20"/>
        <end position="36"/>
    </location>
</feature>
<evidence type="ECO:0000313" key="2">
    <source>
        <dbReference type="EMBL" id="KAF2735562.1"/>
    </source>
</evidence>
<name>A0A9P4R2E8_9PLEO</name>
<organism evidence="2 3">
    <name type="scientific">Polyplosphaeria fusca</name>
    <dbReference type="NCBI Taxonomy" id="682080"/>
    <lineage>
        <taxon>Eukaryota</taxon>
        <taxon>Fungi</taxon>
        <taxon>Dikarya</taxon>
        <taxon>Ascomycota</taxon>
        <taxon>Pezizomycotina</taxon>
        <taxon>Dothideomycetes</taxon>
        <taxon>Pleosporomycetidae</taxon>
        <taxon>Pleosporales</taxon>
        <taxon>Tetraplosphaeriaceae</taxon>
        <taxon>Polyplosphaeria</taxon>
    </lineage>
</organism>
<feature type="compositionally biased region" description="Basic and acidic residues" evidence="1">
    <location>
        <begin position="207"/>
        <end position="239"/>
    </location>
</feature>
<feature type="region of interest" description="Disordered" evidence="1">
    <location>
        <begin position="1"/>
        <end position="41"/>
    </location>
</feature>
<reference evidence="2" key="1">
    <citation type="journal article" date="2020" name="Stud. Mycol.">
        <title>101 Dothideomycetes genomes: a test case for predicting lifestyles and emergence of pathogens.</title>
        <authorList>
            <person name="Haridas S."/>
            <person name="Albert R."/>
            <person name="Binder M."/>
            <person name="Bloem J."/>
            <person name="Labutti K."/>
            <person name="Salamov A."/>
            <person name="Andreopoulos B."/>
            <person name="Baker S."/>
            <person name="Barry K."/>
            <person name="Bills G."/>
            <person name="Bluhm B."/>
            <person name="Cannon C."/>
            <person name="Castanera R."/>
            <person name="Culley D."/>
            <person name="Daum C."/>
            <person name="Ezra D."/>
            <person name="Gonzalez J."/>
            <person name="Henrissat B."/>
            <person name="Kuo A."/>
            <person name="Liang C."/>
            <person name="Lipzen A."/>
            <person name="Lutzoni F."/>
            <person name="Magnuson J."/>
            <person name="Mondo S."/>
            <person name="Nolan M."/>
            <person name="Ohm R."/>
            <person name="Pangilinan J."/>
            <person name="Park H.-J."/>
            <person name="Ramirez L."/>
            <person name="Alfaro M."/>
            <person name="Sun H."/>
            <person name="Tritt A."/>
            <person name="Yoshinaga Y."/>
            <person name="Zwiers L.-H."/>
            <person name="Turgeon B."/>
            <person name="Goodwin S."/>
            <person name="Spatafora J."/>
            <person name="Crous P."/>
            <person name="Grigoriev I."/>
        </authorList>
    </citation>
    <scope>NUCLEOTIDE SEQUENCE</scope>
    <source>
        <strain evidence="2">CBS 125425</strain>
    </source>
</reference>
<feature type="region of interest" description="Disordered" evidence="1">
    <location>
        <begin position="182"/>
        <end position="249"/>
    </location>
</feature>
<gene>
    <name evidence="2" type="ORF">EJ04DRAFT_522723</name>
</gene>
<feature type="compositionally biased region" description="Basic and acidic residues" evidence="1">
    <location>
        <begin position="9"/>
        <end position="19"/>
    </location>
</feature>
<proteinExistence type="predicted"/>
<protein>
    <submittedName>
        <fullName evidence="2">Uncharacterized protein</fullName>
    </submittedName>
</protein>
<keyword evidence="3" id="KW-1185">Reference proteome</keyword>
<evidence type="ECO:0000313" key="3">
    <source>
        <dbReference type="Proteomes" id="UP000799444"/>
    </source>
</evidence>
<sequence>MSSTTNKASDTHTKNKLETQVESSTETRTQRKAQSSAHEKDVEDILGKLESCGQEFQGHLDYYCMSFEDFRAKLNANPVPSTTKEEDVENVVDVIFHKLIELKCEHRDYCADYCANLDCFRAKHSANPVPSSTQEEDVQDDAKDILPTARSDMPITLETLKKHLIQVENFLGEASLRRRQESLEGVNANSVPSTSAAGEMDAWSATDGDKQIKKSRDGGNAEAKKTDTENDQDSRKYLEDFPSSGHFGM</sequence>